<gene>
    <name evidence="2" type="ORF">GCE9029_00061</name>
</gene>
<keyword evidence="1" id="KW-0812">Transmembrane</keyword>
<keyword evidence="1" id="KW-0472">Membrane</keyword>
<evidence type="ECO:0000313" key="3">
    <source>
        <dbReference type="Proteomes" id="UP000071641"/>
    </source>
</evidence>
<reference evidence="3" key="1">
    <citation type="submission" date="2016-02" db="EMBL/GenBank/DDBJ databases">
        <authorList>
            <person name="Rodrigo-Torres Lidia"/>
            <person name="Arahal R.David."/>
        </authorList>
    </citation>
    <scope>NUCLEOTIDE SEQUENCE [LARGE SCALE GENOMIC DNA]</scope>
    <source>
        <strain evidence="3">CECT 9029</strain>
    </source>
</reference>
<sequence>MRIKNIKSEDLPLVSYFNVFVLLLSLLVTFLSPFIDVKDEGIKAYLPFVIPFLLIAIVFTLYLIVKFFLNSNKSFYDLKKNIEGLIGTSARMETLQFAYKEMAQRVREGKDIRVVISVPYDKGSGSSITTSALECPDRGEYFKALVEAGKDADKSFTRIIQLHEKSYDNWVDVIASNDQLYEEFNEIFCKGALLDENGVPPDYPPRNRLRTLTYCITKNRLNVNFLFVDNRYFFMNIATNYEPNGVSDIVAPYMICMEITDPEQSSVISSLEREILMSPREKFKMESNADGASLYSNGFKDCSVRHTLLLGSYKPIIDEAREKRLKSINKKTK</sequence>
<dbReference type="RefSeq" id="WP_062660554.1">
    <property type="nucleotide sequence ID" value="NZ_FIZX01000001.1"/>
</dbReference>
<organism evidence="2 3">
    <name type="scientific">Grimontia celer</name>
    <dbReference type="NCBI Taxonomy" id="1796497"/>
    <lineage>
        <taxon>Bacteria</taxon>
        <taxon>Pseudomonadati</taxon>
        <taxon>Pseudomonadota</taxon>
        <taxon>Gammaproteobacteria</taxon>
        <taxon>Vibrionales</taxon>
        <taxon>Vibrionaceae</taxon>
        <taxon>Grimontia</taxon>
    </lineage>
</organism>
<evidence type="ECO:0000256" key="1">
    <source>
        <dbReference type="SAM" id="Phobius"/>
    </source>
</evidence>
<dbReference type="EMBL" id="FIZX01000001">
    <property type="protein sequence ID" value="CZF77191.1"/>
    <property type="molecule type" value="Genomic_DNA"/>
</dbReference>
<proteinExistence type="predicted"/>
<protein>
    <submittedName>
        <fullName evidence="2">Uncharacterized protein</fullName>
    </submittedName>
</protein>
<keyword evidence="3" id="KW-1185">Reference proteome</keyword>
<feature type="transmembrane region" description="Helical" evidence="1">
    <location>
        <begin position="12"/>
        <end position="32"/>
    </location>
</feature>
<name>A0A128ET06_9GAMM</name>
<evidence type="ECO:0000313" key="2">
    <source>
        <dbReference type="EMBL" id="CZF77191.1"/>
    </source>
</evidence>
<feature type="transmembrane region" description="Helical" evidence="1">
    <location>
        <begin position="44"/>
        <end position="69"/>
    </location>
</feature>
<dbReference type="Proteomes" id="UP000071641">
    <property type="component" value="Unassembled WGS sequence"/>
</dbReference>
<keyword evidence="1" id="KW-1133">Transmembrane helix</keyword>
<dbReference type="AlphaFoldDB" id="A0A128ET06"/>
<accession>A0A128ET06</accession>